<dbReference type="OrthoDB" id="539659at2759"/>
<dbReference type="SUPFAM" id="SSF52402">
    <property type="entry name" value="Adenine nucleotide alpha hydrolases-like"/>
    <property type="match status" value="1"/>
</dbReference>
<organism evidence="2 3">
    <name type="scientific">Micractinium conductrix</name>
    <dbReference type="NCBI Taxonomy" id="554055"/>
    <lineage>
        <taxon>Eukaryota</taxon>
        <taxon>Viridiplantae</taxon>
        <taxon>Chlorophyta</taxon>
        <taxon>core chlorophytes</taxon>
        <taxon>Trebouxiophyceae</taxon>
        <taxon>Chlorellales</taxon>
        <taxon>Chlorellaceae</taxon>
        <taxon>Chlorella clade</taxon>
        <taxon>Micractinium</taxon>
    </lineage>
</organism>
<comment type="caution">
    <text evidence="2">The sequence shown here is derived from an EMBL/GenBank/DDBJ whole genome shotgun (WGS) entry which is preliminary data.</text>
</comment>
<feature type="compositionally biased region" description="Low complexity" evidence="1">
    <location>
        <begin position="1"/>
        <end position="18"/>
    </location>
</feature>
<sequence>MQAVRFARSSPAAPAFRAPARKSSLRPAHAPRRPVLAAASPDTNGSSAAQPLMKYEHILLAILDSNPALSSASRNAVQTAAALAAANASKLTVMFVDEQGQKVSRQRLELVSEELLQRGLEPSFVEEEVEAASVGKGSVAVGEVADNLEADLVVVAAAAVHEKHVDANLLAEFVGCPILLLP</sequence>
<keyword evidence="3" id="KW-1185">Reference proteome</keyword>
<protein>
    <recommendedName>
        <fullName evidence="4">UspA domain-containing protein</fullName>
    </recommendedName>
</protein>
<evidence type="ECO:0000313" key="2">
    <source>
        <dbReference type="EMBL" id="PSC71185.1"/>
    </source>
</evidence>
<evidence type="ECO:0000256" key="1">
    <source>
        <dbReference type="SAM" id="MobiDB-lite"/>
    </source>
</evidence>
<evidence type="ECO:0008006" key="4">
    <source>
        <dbReference type="Google" id="ProtNLM"/>
    </source>
</evidence>
<gene>
    <name evidence="2" type="ORF">C2E20_5448</name>
</gene>
<dbReference type="PANTHER" id="PTHR36081">
    <property type="entry name" value="CELL WALL INTEGRITY/STRESS RESPONSE COMPONENT"/>
    <property type="match status" value="1"/>
</dbReference>
<proteinExistence type="predicted"/>
<dbReference type="Proteomes" id="UP000239649">
    <property type="component" value="Unassembled WGS sequence"/>
</dbReference>
<evidence type="ECO:0000313" key="3">
    <source>
        <dbReference type="Proteomes" id="UP000239649"/>
    </source>
</evidence>
<dbReference type="AlphaFoldDB" id="A0A2P6VAT5"/>
<feature type="region of interest" description="Disordered" evidence="1">
    <location>
        <begin position="1"/>
        <end position="48"/>
    </location>
</feature>
<dbReference type="PANTHER" id="PTHR36081:SF1">
    <property type="entry name" value="CELL WALL INTEGRITY_STRESS RESPONSE COMPONENT"/>
    <property type="match status" value="1"/>
</dbReference>
<dbReference type="InterPro" id="IPR014729">
    <property type="entry name" value="Rossmann-like_a/b/a_fold"/>
</dbReference>
<accession>A0A2P6VAT5</accession>
<dbReference type="Gene3D" id="3.40.50.620">
    <property type="entry name" value="HUPs"/>
    <property type="match status" value="1"/>
</dbReference>
<name>A0A2P6VAT5_9CHLO</name>
<feature type="compositionally biased region" description="Basic residues" evidence="1">
    <location>
        <begin position="19"/>
        <end position="32"/>
    </location>
</feature>
<dbReference type="EMBL" id="LHPF02000016">
    <property type="protein sequence ID" value="PSC71185.1"/>
    <property type="molecule type" value="Genomic_DNA"/>
</dbReference>
<reference evidence="2 3" key="1">
    <citation type="journal article" date="2018" name="Plant J.">
        <title>Genome sequences of Chlorella sorokiniana UTEX 1602 and Micractinium conductrix SAG 241.80: implications to maltose excretion by a green alga.</title>
        <authorList>
            <person name="Arriola M.B."/>
            <person name="Velmurugan N."/>
            <person name="Zhang Y."/>
            <person name="Plunkett M.H."/>
            <person name="Hondzo H."/>
            <person name="Barney B.M."/>
        </authorList>
    </citation>
    <scope>NUCLEOTIDE SEQUENCE [LARGE SCALE GENOMIC DNA]</scope>
    <source>
        <strain evidence="2 3">SAG 241.80</strain>
    </source>
</reference>